<evidence type="ECO:0000256" key="1">
    <source>
        <dbReference type="SAM" id="MobiDB-lite"/>
    </source>
</evidence>
<evidence type="ECO:0000313" key="2">
    <source>
        <dbReference type="EMBL" id="TCB88255.1"/>
    </source>
</evidence>
<gene>
    <name evidence="2" type="ORF">E0L20_21785</name>
</gene>
<dbReference type="EMBL" id="SJOO01000015">
    <property type="protein sequence ID" value="TCB88255.1"/>
    <property type="molecule type" value="Genomic_DNA"/>
</dbReference>
<accession>A0A4V2LUD1</accession>
<organism evidence="2 3">
    <name type="scientific">Enterobacter wuhouensis</name>
    <dbReference type="NCBI Taxonomy" id="2529381"/>
    <lineage>
        <taxon>Bacteria</taxon>
        <taxon>Pseudomonadati</taxon>
        <taxon>Pseudomonadota</taxon>
        <taxon>Gammaproteobacteria</taxon>
        <taxon>Enterobacterales</taxon>
        <taxon>Enterobacteriaceae</taxon>
        <taxon>Enterobacter</taxon>
    </lineage>
</organism>
<feature type="region of interest" description="Disordered" evidence="1">
    <location>
        <begin position="20"/>
        <end position="50"/>
    </location>
</feature>
<dbReference type="Proteomes" id="UP000291424">
    <property type="component" value="Unassembled WGS sequence"/>
</dbReference>
<sequence length="80" mass="8765">MPLFIDECCGLTGAYRKAGCRRRKAASPSGSEATSPAAGHERKEKHFNNQPLQFVVPVQKALVYQSLPGPWSKRVPLPMA</sequence>
<proteinExistence type="predicted"/>
<evidence type="ECO:0000313" key="3">
    <source>
        <dbReference type="Proteomes" id="UP000291424"/>
    </source>
</evidence>
<reference evidence="2 3" key="1">
    <citation type="submission" date="2019-02" db="EMBL/GenBank/DDBJ databases">
        <title>The draft genome of Enterobacter spp. strains.</title>
        <authorList>
            <person name="Wang C."/>
            <person name="Feng Y."/>
            <person name="Zong Z."/>
        </authorList>
    </citation>
    <scope>NUCLEOTIDE SEQUENCE [LARGE SCALE GENOMIC DNA]</scope>
    <source>
        <strain evidence="2 3">WCHEW120002</strain>
    </source>
</reference>
<name>A0A4V2LUD1_9ENTR</name>
<dbReference type="AlphaFoldDB" id="A0A4V2LUD1"/>
<comment type="caution">
    <text evidence="2">The sequence shown here is derived from an EMBL/GenBank/DDBJ whole genome shotgun (WGS) entry which is preliminary data.</text>
</comment>
<protein>
    <submittedName>
        <fullName evidence="2">Uncharacterized protein</fullName>
    </submittedName>
</protein>